<comment type="similarity">
    <text evidence="1">Belongs to the peptidase S1C family.</text>
</comment>
<evidence type="ECO:0000259" key="5">
    <source>
        <dbReference type="PROSITE" id="PS50106"/>
    </source>
</evidence>
<keyword evidence="4" id="KW-1133">Transmembrane helix</keyword>
<dbReference type="InterPro" id="IPR001478">
    <property type="entry name" value="PDZ"/>
</dbReference>
<gene>
    <name evidence="6" type="ORF">A3B30_03860</name>
</gene>
<evidence type="ECO:0000313" key="6">
    <source>
        <dbReference type="EMBL" id="OGY91484.1"/>
    </source>
</evidence>
<accession>A0A1G2BQT0</accession>
<dbReference type="PROSITE" id="PS50106">
    <property type="entry name" value="PDZ"/>
    <property type="match status" value="1"/>
</dbReference>
<dbReference type="SMART" id="SM00228">
    <property type="entry name" value="PDZ"/>
    <property type="match status" value="1"/>
</dbReference>
<keyword evidence="2" id="KW-0645">Protease</keyword>
<dbReference type="Pfam" id="PF13365">
    <property type="entry name" value="Trypsin_2"/>
    <property type="match status" value="1"/>
</dbReference>
<keyword evidence="4" id="KW-0472">Membrane</keyword>
<dbReference type="Gene3D" id="2.40.10.10">
    <property type="entry name" value="Trypsin-like serine proteases"/>
    <property type="match status" value="2"/>
</dbReference>
<organism evidence="6 7">
    <name type="scientific">Candidatus Komeilibacteria bacterium RIFCSPLOWO2_01_FULL_52_15</name>
    <dbReference type="NCBI Taxonomy" id="1798551"/>
    <lineage>
        <taxon>Bacteria</taxon>
        <taxon>Candidatus Komeiliibacteriota</taxon>
    </lineage>
</organism>
<dbReference type="PRINTS" id="PR00834">
    <property type="entry name" value="PROTEASES2C"/>
</dbReference>
<dbReference type="AlphaFoldDB" id="A0A1G2BQT0"/>
<dbReference type="STRING" id="1798551.A3B30_03860"/>
<keyword evidence="3" id="KW-0378">Hydrolase</keyword>
<dbReference type="InterPro" id="IPR051201">
    <property type="entry name" value="Chloro_Bact_Ser_Proteases"/>
</dbReference>
<proteinExistence type="inferred from homology"/>
<dbReference type="SUPFAM" id="SSF50494">
    <property type="entry name" value="Trypsin-like serine proteases"/>
    <property type="match status" value="1"/>
</dbReference>
<evidence type="ECO:0000313" key="7">
    <source>
        <dbReference type="Proteomes" id="UP000178248"/>
    </source>
</evidence>
<dbReference type="SUPFAM" id="SSF50156">
    <property type="entry name" value="PDZ domain-like"/>
    <property type="match status" value="1"/>
</dbReference>
<dbReference type="EMBL" id="MHKM01000019">
    <property type="protein sequence ID" value="OGY91484.1"/>
    <property type="molecule type" value="Genomic_DNA"/>
</dbReference>
<dbReference type="InterPro" id="IPR036034">
    <property type="entry name" value="PDZ_sf"/>
</dbReference>
<dbReference type="InterPro" id="IPR043504">
    <property type="entry name" value="Peptidase_S1_PA_chymotrypsin"/>
</dbReference>
<evidence type="ECO:0000256" key="1">
    <source>
        <dbReference type="ARBA" id="ARBA00010541"/>
    </source>
</evidence>
<dbReference type="InterPro" id="IPR001940">
    <property type="entry name" value="Peptidase_S1C"/>
</dbReference>
<evidence type="ECO:0000256" key="3">
    <source>
        <dbReference type="ARBA" id="ARBA00022801"/>
    </source>
</evidence>
<evidence type="ECO:0000256" key="4">
    <source>
        <dbReference type="SAM" id="Phobius"/>
    </source>
</evidence>
<comment type="caution">
    <text evidence="6">The sequence shown here is derived from an EMBL/GenBank/DDBJ whole genome shotgun (WGS) entry which is preliminary data.</text>
</comment>
<dbReference type="PANTHER" id="PTHR43343:SF3">
    <property type="entry name" value="PROTEASE DO-LIKE 8, CHLOROPLASTIC"/>
    <property type="match status" value="1"/>
</dbReference>
<protein>
    <recommendedName>
        <fullName evidence="5">PDZ domain-containing protein</fullName>
    </recommendedName>
</protein>
<feature type="domain" description="PDZ" evidence="5">
    <location>
        <begin position="318"/>
        <end position="401"/>
    </location>
</feature>
<feature type="transmembrane region" description="Helical" evidence="4">
    <location>
        <begin position="9"/>
        <end position="34"/>
    </location>
</feature>
<dbReference type="Pfam" id="PF13180">
    <property type="entry name" value="PDZ_2"/>
    <property type="match status" value="1"/>
</dbReference>
<dbReference type="PANTHER" id="PTHR43343">
    <property type="entry name" value="PEPTIDASE S12"/>
    <property type="match status" value="1"/>
</dbReference>
<dbReference type="GO" id="GO:0006508">
    <property type="term" value="P:proteolysis"/>
    <property type="evidence" value="ECO:0007669"/>
    <property type="project" value="UniProtKB-KW"/>
</dbReference>
<dbReference type="Gene3D" id="2.30.42.10">
    <property type="match status" value="1"/>
</dbReference>
<keyword evidence="4" id="KW-0812">Transmembrane</keyword>
<reference evidence="6 7" key="1">
    <citation type="journal article" date="2016" name="Nat. Commun.">
        <title>Thousands of microbial genomes shed light on interconnected biogeochemical processes in an aquifer system.</title>
        <authorList>
            <person name="Anantharaman K."/>
            <person name="Brown C.T."/>
            <person name="Hug L.A."/>
            <person name="Sharon I."/>
            <person name="Castelle C.J."/>
            <person name="Probst A.J."/>
            <person name="Thomas B.C."/>
            <person name="Singh A."/>
            <person name="Wilkins M.J."/>
            <person name="Karaoz U."/>
            <person name="Brodie E.L."/>
            <person name="Williams K.H."/>
            <person name="Hubbard S.S."/>
            <person name="Banfield J.F."/>
        </authorList>
    </citation>
    <scope>NUCLEOTIDE SEQUENCE [LARGE SCALE GENOMIC DNA]</scope>
</reference>
<sequence>MSSKHSTRYVVIVSFLSGAIGAFLVMLVTLNAFVSQNPNILSQLPSSVGAYLQQLQPVTATVNGTNVTLTQEALVIAAVKRSQPAVVSIIITADVPKVQQYFNDQFNPFDLFGSPFQYSVPQQNGETQKREIGGGSGFLVSADGLVLTNKHVVDQDNAEYTVFTNDGKKHTASVVDRDPANDLAILKIDGTGYPYLRFSDAKKIQIGQTVIAIGNSLGEFRNTVSVGVVSGLARSITAGARGQSELLEGVIQTDAAINPGNSGGPLLDLQGNVIGINVAIVQGSQNIGFALPADVAQSAVSSVQKSGTIERPYLGVRYIPITEQVKQENNLTVDYGALIIPGTGNQAAVIPGSGADKAGLAEGDIILEVDGVKIDADHSLSNLIHNKNVGDTVTLKILRKGGEKTVPATLTAIPTS</sequence>
<dbReference type="InterPro" id="IPR009003">
    <property type="entry name" value="Peptidase_S1_PA"/>
</dbReference>
<name>A0A1G2BQT0_9BACT</name>
<evidence type="ECO:0000256" key="2">
    <source>
        <dbReference type="ARBA" id="ARBA00022670"/>
    </source>
</evidence>
<dbReference type="GO" id="GO:0004252">
    <property type="term" value="F:serine-type endopeptidase activity"/>
    <property type="evidence" value="ECO:0007669"/>
    <property type="project" value="InterPro"/>
</dbReference>
<dbReference type="Proteomes" id="UP000178248">
    <property type="component" value="Unassembled WGS sequence"/>
</dbReference>